<evidence type="ECO:0000256" key="7">
    <source>
        <dbReference type="ARBA" id="ARBA00023242"/>
    </source>
</evidence>
<sequence>MNPTQQYKGNQKSGFKRKRNENGNDEVGASKIRKKMRDMQRLLKNKERLPAQAITEAKRKLRALQYELGERLIDEKERKMASKYHKVKHFERKKVERKIKQKKKSLEEEKEEDKKKKIQADLDELKIKELYIREYPKTVPYVSLYPKENENDEVSVTRKQRILSEIKSALANGDKNLHEFKKSYREKYKQKLIKQGDIVIEPLAEDEEQPKEEEKNRIDEDEDDFFEK</sequence>
<evidence type="ECO:0000256" key="5">
    <source>
        <dbReference type="ARBA" id="ARBA00022552"/>
    </source>
</evidence>
<protein>
    <recommendedName>
        <fullName evidence="3">rRNA-processing protein EFG1</fullName>
    </recommendedName>
    <alternativeName>
        <fullName evidence="4">rRNA-processing protein efg1</fullName>
    </alternativeName>
</protein>
<dbReference type="PANTHER" id="PTHR33911">
    <property type="entry name" value="RRNA-PROCESSING PROTEIN EFG1"/>
    <property type="match status" value="1"/>
</dbReference>
<keyword evidence="5" id="KW-0698">rRNA processing</keyword>
<keyword evidence="7" id="KW-0539">Nucleus</keyword>
<keyword evidence="6" id="KW-0175">Coiled coil</keyword>
<dbReference type="GO" id="GO:0000462">
    <property type="term" value="P:maturation of SSU-rRNA from tricistronic rRNA transcript (SSU-rRNA, 5.8S rRNA, LSU-rRNA)"/>
    <property type="evidence" value="ECO:0007669"/>
    <property type="project" value="TreeGrafter"/>
</dbReference>
<feature type="compositionally biased region" description="Polar residues" evidence="8">
    <location>
        <begin position="1"/>
        <end position="13"/>
    </location>
</feature>
<feature type="compositionally biased region" description="Acidic residues" evidence="8">
    <location>
        <begin position="219"/>
        <end position="228"/>
    </location>
</feature>
<dbReference type="OrthoDB" id="47732at2759"/>
<evidence type="ECO:0000256" key="1">
    <source>
        <dbReference type="ARBA" id="ARBA00004604"/>
    </source>
</evidence>
<dbReference type="AlphaFoldDB" id="A0A9P6WYS4"/>
<feature type="compositionally biased region" description="Basic and acidic residues" evidence="8">
    <location>
        <begin position="104"/>
        <end position="115"/>
    </location>
</feature>
<dbReference type="Proteomes" id="UP000716291">
    <property type="component" value="Unassembled WGS sequence"/>
</dbReference>
<evidence type="ECO:0000256" key="8">
    <source>
        <dbReference type="SAM" id="MobiDB-lite"/>
    </source>
</evidence>
<name>A0A9P6WYS4_RHIOR</name>
<dbReference type="GO" id="GO:0005730">
    <property type="term" value="C:nucleolus"/>
    <property type="evidence" value="ECO:0007669"/>
    <property type="project" value="UniProtKB-SubCell"/>
</dbReference>
<accession>A0A9P6WYS4</accession>
<gene>
    <name evidence="9" type="ORF">G6F64_011934</name>
</gene>
<feature type="region of interest" description="Disordered" evidence="8">
    <location>
        <begin position="1"/>
        <end position="36"/>
    </location>
</feature>
<organism evidence="9 10">
    <name type="scientific">Rhizopus oryzae</name>
    <name type="common">Mucormycosis agent</name>
    <name type="synonym">Rhizopus arrhizus var. delemar</name>
    <dbReference type="NCBI Taxonomy" id="64495"/>
    <lineage>
        <taxon>Eukaryota</taxon>
        <taxon>Fungi</taxon>
        <taxon>Fungi incertae sedis</taxon>
        <taxon>Mucoromycota</taxon>
        <taxon>Mucoromycotina</taxon>
        <taxon>Mucoromycetes</taxon>
        <taxon>Mucorales</taxon>
        <taxon>Mucorineae</taxon>
        <taxon>Rhizopodaceae</taxon>
        <taxon>Rhizopus</taxon>
    </lineage>
</organism>
<feature type="region of interest" description="Disordered" evidence="8">
    <location>
        <begin position="200"/>
        <end position="228"/>
    </location>
</feature>
<dbReference type="PANTHER" id="PTHR33911:SF1">
    <property type="entry name" value="RRNA-PROCESSING PROTEIN EFG1"/>
    <property type="match status" value="1"/>
</dbReference>
<evidence type="ECO:0000256" key="6">
    <source>
        <dbReference type="ARBA" id="ARBA00023054"/>
    </source>
</evidence>
<comment type="subcellular location">
    <subcellularLocation>
        <location evidence="1">Nucleus</location>
        <location evidence="1">Nucleolus</location>
    </subcellularLocation>
</comment>
<reference evidence="9" key="1">
    <citation type="journal article" date="2020" name="Microb. Genom.">
        <title>Genetic diversity of clinical and environmental Mucorales isolates obtained from an investigation of mucormycosis cases among solid organ transplant recipients.</title>
        <authorList>
            <person name="Nguyen M.H."/>
            <person name="Kaul D."/>
            <person name="Muto C."/>
            <person name="Cheng S.J."/>
            <person name="Richter R.A."/>
            <person name="Bruno V.M."/>
            <person name="Liu G."/>
            <person name="Beyhan S."/>
            <person name="Sundermann A.J."/>
            <person name="Mounaud S."/>
            <person name="Pasculle A.W."/>
            <person name="Nierman W.C."/>
            <person name="Driscoll E."/>
            <person name="Cumbie R."/>
            <person name="Clancy C.J."/>
            <person name="Dupont C.L."/>
        </authorList>
    </citation>
    <scope>NUCLEOTIDE SEQUENCE</scope>
    <source>
        <strain evidence="9">GL11</strain>
    </source>
</reference>
<evidence type="ECO:0000256" key="3">
    <source>
        <dbReference type="ARBA" id="ARBA00018689"/>
    </source>
</evidence>
<dbReference type="InterPro" id="IPR050786">
    <property type="entry name" value="EFG1_rRNA-proc"/>
</dbReference>
<proteinExistence type="inferred from homology"/>
<dbReference type="EMBL" id="JAANQT010003212">
    <property type="protein sequence ID" value="KAG1301296.1"/>
    <property type="molecule type" value="Genomic_DNA"/>
</dbReference>
<feature type="region of interest" description="Disordered" evidence="8">
    <location>
        <begin position="96"/>
        <end position="115"/>
    </location>
</feature>
<dbReference type="InterPro" id="IPR019310">
    <property type="entry name" value="Efg1"/>
</dbReference>
<comment type="caution">
    <text evidence="9">The sequence shown here is derived from an EMBL/GenBank/DDBJ whole genome shotgun (WGS) entry which is preliminary data.</text>
</comment>
<evidence type="ECO:0000313" key="10">
    <source>
        <dbReference type="Proteomes" id="UP000716291"/>
    </source>
</evidence>
<dbReference type="Pfam" id="PF10153">
    <property type="entry name" value="Efg1"/>
    <property type="match status" value="1"/>
</dbReference>
<keyword evidence="10" id="KW-1185">Reference proteome</keyword>
<evidence type="ECO:0000313" key="9">
    <source>
        <dbReference type="EMBL" id="KAG1301296.1"/>
    </source>
</evidence>
<evidence type="ECO:0000256" key="4">
    <source>
        <dbReference type="ARBA" id="ARBA00019827"/>
    </source>
</evidence>
<dbReference type="GO" id="GO:0030688">
    <property type="term" value="C:preribosome, small subunit precursor"/>
    <property type="evidence" value="ECO:0007669"/>
    <property type="project" value="TreeGrafter"/>
</dbReference>
<evidence type="ECO:0000256" key="2">
    <source>
        <dbReference type="ARBA" id="ARBA00006916"/>
    </source>
</evidence>
<comment type="similarity">
    <text evidence="2">Belongs to the EFG1 family.</text>
</comment>